<accession>A0A4C1UM34</accession>
<dbReference type="AlphaFoldDB" id="A0A4C1UM34"/>
<evidence type="ECO:0000313" key="1">
    <source>
        <dbReference type="EMBL" id="GBP26924.1"/>
    </source>
</evidence>
<evidence type="ECO:0000313" key="2">
    <source>
        <dbReference type="Proteomes" id="UP000299102"/>
    </source>
</evidence>
<gene>
    <name evidence="1" type="ORF">EVAR_95710_1</name>
</gene>
<comment type="caution">
    <text evidence="1">The sequence shown here is derived from an EMBL/GenBank/DDBJ whole genome shotgun (WGS) entry which is preliminary data.</text>
</comment>
<reference evidence="1 2" key="1">
    <citation type="journal article" date="2019" name="Commun. Biol.">
        <title>The bagworm genome reveals a unique fibroin gene that provides high tensile strength.</title>
        <authorList>
            <person name="Kono N."/>
            <person name="Nakamura H."/>
            <person name="Ohtoshi R."/>
            <person name="Tomita M."/>
            <person name="Numata K."/>
            <person name="Arakawa K."/>
        </authorList>
    </citation>
    <scope>NUCLEOTIDE SEQUENCE [LARGE SCALE GENOMIC DNA]</scope>
</reference>
<name>A0A4C1UM34_EUMVA</name>
<dbReference type="OrthoDB" id="414730at2759"/>
<proteinExistence type="predicted"/>
<dbReference type="EMBL" id="BGZK01000187">
    <property type="protein sequence ID" value="GBP26924.1"/>
    <property type="molecule type" value="Genomic_DNA"/>
</dbReference>
<sequence>MRKRRDCGGKGRVEMTARHGHCVRTRRGRLPSLTLSQSLTDEGRERSVICSDGLGVELGPMLGNCVGHWGMRKKNEQEVELFVDSANVDILCTTKHWLRNGQLLFGFHNHKVARSFNRENSSNGGFSIVIRNNIKLKFGFTRGRLTIDAGVELVEKIFDAWEDSQNEIGVFCDLSKAFVCVNHKTVIRKLHYYGVTGCALDLLASYLANRYEVIWHPASGICCGCSQNFRFSKPGHSRNLRLGPRVSLRISREANEQASYQRVDGHHHHEHSQPQRSHLGIARLLGGNSVFNGRGRGGLGHRNSYSLNGKQHKKLLHQVRFL</sequence>
<dbReference type="Proteomes" id="UP000299102">
    <property type="component" value="Unassembled WGS sequence"/>
</dbReference>
<keyword evidence="2" id="KW-1185">Reference proteome</keyword>
<organism evidence="1 2">
    <name type="scientific">Eumeta variegata</name>
    <name type="common">Bagworm moth</name>
    <name type="synonym">Eumeta japonica</name>
    <dbReference type="NCBI Taxonomy" id="151549"/>
    <lineage>
        <taxon>Eukaryota</taxon>
        <taxon>Metazoa</taxon>
        <taxon>Ecdysozoa</taxon>
        <taxon>Arthropoda</taxon>
        <taxon>Hexapoda</taxon>
        <taxon>Insecta</taxon>
        <taxon>Pterygota</taxon>
        <taxon>Neoptera</taxon>
        <taxon>Endopterygota</taxon>
        <taxon>Lepidoptera</taxon>
        <taxon>Glossata</taxon>
        <taxon>Ditrysia</taxon>
        <taxon>Tineoidea</taxon>
        <taxon>Psychidae</taxon>
        <taxon>Oiketicinae</taxon>
        <taxon>Eumeta</taxon>
    </lineage>
</organism>
<protein>
    <submittedName>
        <fullName evidence="1">Uncharacterized protein</fullName>
    </submittedName>
</protein>